<comment type="caution">
    <text evidence="2">The sequence shown here is derived from an EMBL/GenBank/DDBJ whole genome shotgun (WGS) entry which is preliminary data.</text>
</comment>
<dbReference type="InterPro" id="IPR029058">
    <property type="entry name" value="AB_hydrolase_fold"/>
</dbReference>
<feature type="domain" description="Peptidase S9 prolyl oligopeptidase catalytic" evidence="1">
    <location>
        <begin position="451"/>
        <end position="656"/>
    </location>
</feature>
<dbReference type="EMBL" id="QEOP01000002">
    <property type="protein sequence ID" value="PVZ94202.1"/>
    <property type="molecule type" value="Genomic_DNA"/>
</dbReference>
<dbReference type="PANTHER" id="PTHR43056:SF5">
    <property type="entry name" value="PEPTIDASE S9 PROLYL OLIGOPEPTIDASE CATALYTIC DOMAIN-CONTAINING PROTEIN"/>
    <property type="match status" value="1"/>
</dbReference>
<dbReference type="InterPro" id="IPR001375">
    <property type="entry name" value="Peptidase_S9_cat"/>
</dbReference>
<evidence type="ECO:0000259" key="1">
    <source>
        <dbReference type="Pfam" id="PF00326"/>
    </source>
</evidence>
<dbReference type="RefSeq" id="WP_116756715.1">
    <property type="nucleotide sequence ID" value="NZ_JBHUEX010000001.1"/>
</dbReference>
<dbReference type="InterPro" id="IPR050585">
    <property type="entry name" value="Xaa-Pro_dipeptidyl-ppase/CocE"/>
</dbReference>
<accession>A0A2V1HRB9</accession>
<evidence type="ECO:0000313" key="2">
    <source>
        <dbReference type="EMBL" id="PVZ94202.1"/>
    </source>
</evidence>
<dbReference type="Proteomes" id="UP000244893">
    <property type="component" value="Unassembled WGS sequence"/>
</dbReference>
<dbReference type="InterPro" id="IPR011042">
    <property type="entry name" value="6-blade_b-propeller_TolB-like"/>
</dbReference>
<dbReference type="GO" id="GO:0006508">
    <property type="term" value="P:proteolysis"/>
    <property type="evidence" value="ECO:0007669"/>
    <property type="project" value="InterPro"/>
</dbReference>
<proteinExistence type="predicted"/>
<dbReference type="Pfam" id="PF00326">
    <property type="entry name" value="Peptidase_S9"/>
    <property type="match status" value="1"/>
</dbReference>
<dbReference type="SUPFAM" id="SSF69322">
    <property type="entry name" value="Tricorn protease domain 2"/>
    <property type="match status" value="1"/>
</dbReference>
<evidence type="ECO:0000313" key="3">
    <source>
        <dbReference type="Proteomes" id="UP000244893"/>
    </source>
</evidence>
<name>A0A2V1HRB9_9MICO</name>
<dbReference type="GO" id="GO:0008236">
    <property type="term" value="F:serine-type peptidase activity"/>
    <property type="evidence" value="ECO:0007669"/>
    <property type="project" value="InterPro"/>
</dbReference>
<keyword evidence="3" id="KW-1185">Reference proteome</keyword>
<dbReference type="AlphaFoldDB" id="A0A2V1HRB9"/>
<protein>
    <submittedName>
        <fullName evidence="2">S9 family peptidase</fullName>
    </submittedName>
</protein>
<dbReference type="Gene3D" id="3.40.50.1820">
    <property type="entry name" value="alpha/beta hydrolase"/>
    <property type="match status" value="1"/>
</dbReference>
<sequence>MTSDASRSSADRQPAPFGSWVSPISATDVAAGVHAIEGGRFVGDEIWWSERRPTETGRTGVFRHGPDGEIVAVLAAPASARSRVHEYGGGAWTATPDGRLVYVEGSDQRVRVVPPAGAAVALTPEVESEDTSIAYGELSVRGHEVIAVREVTGPEAVSRHIVAIPLDGSAAHDPSLIRTIVGGSDFVAYPRFSPDGGRLAWIAWDHPQMPWDGTELRVADLSADRSVETWRTLAGGSHESILQPEWRDEDSLWAVADRSGFWRPVVVDLTGQVTEWAGDGRETGGPLWNLGVSWYLPLGPDRILARSSFGSDRLELFGPDGSTGVLELPFTSVDLDDVRTSSDGRTQILLTGGSAEIAGGLRLIDVDSASVELIRSDHDELPDPAYLPHAEERTFSANEKDGAVPSGPAREVHAVVYPPRNPSFAAPDGELPPYVLFVHGGPTAHAQASVNLTYAYYTSRGIGVVDVNYGGSTGYGREYRERLKGQWGVVDVEDVETVARGLAADGLADPARIAIEGGSAGGWTVLSALVRGDVFACGVSLYGVADLRSLAEGTHDFEARYTDGLVGPLPEAEELYVERSPLTHFHALDRPVLLLQGLDDKVVPPAQSERFRDAMIAAGVPHAYLEFEGESHGFRRAETRIRVREAALSFYGQTLGFTPPGVPVLELWRPTQP</sequence>
<dbReference type="Gene3D" id="2.120.10.30">
    <property type="entry name" value="TolB, C-terminal domain"/>
    <property type="match status" value="1"/>
</dbReference>
<gene>
    <name evidence="2" type="ORF">DDQ50_10690</name>
</gene>
<dbReference type="OrthoDB" id="128799at2"/>
<reference evidence="2 3" key="1">
    <citation type="submission" date="2018-05" db="EMBL/GenBank/DDBJ databases">
        <title>Amnibacterium sp. M8JJ-5, whole genome shotgun sequence.</title>
        <authorList>
            <person name="Tuo L."/>
        </authorList>
    </citation>
    <scope>NUCLEOTIDE SEQUENCE [LARGE SCALE GENOMIC DNA]</scope>
    <source>
        <strain evidence="2 3">M8JJ-5</strain>
    </source>
</reference>
<organism evidence="2 3">
    <name type="scientific">Amnibacterium flavum</name>
    <dbReference type="NCBI Taxonomy" id="2173173"/>
    <lineage>
        <taxon>Bacteria</taxon>
        <taxon>Bacillati</taxon>
        <taxon>Actinomycetota</taxon>
        <taxon>Actinomycetes</taxon>
        <taxon>Micrococcales</taxon>
        <taxon>Microbacteriaceae</taxon>
        <taxon>Amnibacterium</taxon>
    </lineage>
</organism>
<dbReference type="SUPFAM" id="SSF53474">
    <property type="entry name" value="alpha/beta-Hydrolases"/>
    <property type="match status" value="1"/>
</dbReference>
<dbReference type="PANTHER" id="PTHR43056">
    <property type="entry name" value="PEPTIDASE S9 PROLYL OLIGOPEPTIDASE"/>
    <property type="match status" value="1"/>
</dbReference>